<dbReference type="PANTHER" id="PTHR18934">
    <property type="entry name" value="ATP-DEPENDENT RNA HELICASE"/>
    <property type="match status" value="1"/>
</dbReference>
<dbReference type="InterPro" id="IPR002464">
    <property type="entry name" value="DNA/RNA_helicase_DEAH_CS"/>
</dbReference>
<dbReference type="Pfam" id="PF01485">
    <property type="entry name" value="IBR"/>
    <property type="match status" value="1"/>
</dbReference>
<dbReference type="FunFam" id="1.20.120.1080:FF:000033">
    <property type="entry name" value="RBR-type E3 ubiquitin transferase"/>
    <property type="match status" value="1"/>
</dbReference>
<feature type="coiled-coil region" evidence="15">
    <location>
        <begin position="172"/>
        <end position="229"/>
    </location>
</feature>
<dbReference type="SMART" id="SM00487">
    <property type="entry name" value="DEXDc"/>
    <property type="match status" value="1"/>
</dbReference>
<dbReference type="Pfam" id="PF24471">
    <property type="entry name" value="KH_DEAH11"/>
    <property type="match status" value="1"/>
</dbReference>
<dbReference type="Pfam" id="PF07717">
    <property type="entry name" value="OB_NTP_bind"/>
    <property type="match status" value="1"/>
</dbReference>
<dbReference type="Gene3D" id="3.30.40.10">
    <property type="entry name" value="Zinc/RING finger domain, C3HC4 (zinc finger)"/>
    <property type="match status" value="1"/>
</dbReference>
<dbReference type="SMART" id="SM00490">
    <property type="entry name" value="HELICc"/>
    <property type="match status" value="1"/>
</dbReference>
<proteinExistence type="inferred from homology"/>
<dbReference type="InterPro" id="IPR002867">
    <property type="entry name" value="IBR_dom"/>
</dbReference>
<feature type="region of interest" description="Disordered" evidence="16">
    <location>
        <begin position="1"/>
        <end position="51"/>
    </location>
</feature>
<dbReference type="Gene3D" id="1.20.120.1750">
    <property type="match status" value="1"/>
</dbReference>
<dbReference type="GO" id="GO:0003723">
    <property type="term" value="F:RNA binding"/>
    <property type="evidence" value="ECO:0007669"/>
    <property type="project" value="TreeGrafter"/>
</dbReference>
<dbReference type="SMR" id="A0A843TKD5"/>
<dbReference type="Gene3D" id="1.20.120.1080">
    <property type="match status" value="1"/>
</dbReference>
<feature type="compositionally biased region" description="Basic residues" evidence="16">
    <location>
        <begin position="1"/>
        <end position="11"/>
    </location>
</feature>
<dbReference type="SUPFAM" id="SSF52540">
    <property type="entry name" value="P-loop containing nucleoside triphosphate hydrolases"/>
    <property type="match status" value="1"/>
</dbReference>
<dbReference type="InterPro" id="IPR044066">
    <property type="entry name" value="TRIAD_supradom"/>
</dbReference>
<dbReference type="PANTHER" id="PTHR18934:SF81">
    <property type="entry name" value="ATP-DEPENDENT RNA HELICASE DEAH11, CHLOROPLASTIC-RELATED"/>
    <property type="match status" value="1"/>
</dbReference>
<keyword evidence="3" id="KW-0808">Transferase</keyword>
<dbReference type="GO" id="GO:0016740">
    <property type="term" value="F:transferase activity"/>
    <property type="evidence" value="ECO:0007669"/>
    <property type="project" value="UniProtKB-KW"/>
</dbReference>
<feature type="domain" description="RING-type" evidence="17">
    <location>
        <begin position="1545"/>
        <end position="1587"/>
    </location>
</feature>
<dbReference type="CDD" id="cd17917">
    <property type="entry name" value="DEXHc_RHA-like"/>
    <property type="match status" value="1"/>
</dbReference>
<comment type="similarity">
    <text evidence="1">Belongs to the DEAD box helicase family. DEAH subfamily.</text>
</comment>
<dbReference type="PROSITE" id="PS51192">
    <property type="entry name" value="HELICASE_ATP_BIND_1"/>
    <property type="match status" value="1"/>
</dbReference>
<dbReference type="FunFam" id="3.40.50.300:FF:001279">
    <property type="entry name" value="ATP-dependent RNA helicase DEAH12 chloroplastic"/>
    <property type="match status" value="1"/>
</dbReference>
<evidence type="ECO:0000256" key="6">
    <source>
        <dbReference type="ARBA" id="ARBA00022741"/>
    </source>
</evidence>
<keyword evidence="15" id="KW-0175">Coiled coil</keyword>
<keyword evidence="5" id="KW-0677">Repeat</keyword>
<dbReference type="EC" id="3.6.4.13" evidence="2"/>
<evidence type="ECO:0000256" key="15">
    <source>
        <dbReference type="SAM" id="Coils"/>
    </source>
</evidence>
<evidence type="ECO:0000256" key="1">
    <source>
        <dbReference type="ARBA" id="ARBA00008792"/>
    </source>
</evidence>
<dbReference type="GO" id="GO:0003724">
    <property type="term" value="F:RNA helicase activity"/>
    <property type="evidence" value="ECO:0007669"/>
    <property type="project" value="UniProtKB-EC"/>
</dbReference>
<dbReference type="InterPro" id="IPR017907">
    <property type="entry name" value="Znf_RING_CS"/>
</dbReference>
<dbReference type="CDD" id="cd18791">
    <property type="entry name" value="SF2_C_RHA"/>
    <property type="match status" value="1"/>
</dbReference>
<keyword evidence="11" id="KW-0862">Zinc</keyword>
<dbReference type="Pfam" id="PF24637">
    <property type="entry name" value="RRM_DEAH11"/>
    <property type="match status" value="1"/>
</dbReference>
<protein>
    <recommendedName>
        <fullName evidence="2">RNA helicase</fullName>
        <ecNumber evidence="2">3.6.4.13</ecNumber>
    </recommendedName>
</protein>
<dbReference type="InterPro" id="IPR056244">
    <property type="entry name" value="RRM_DEAH11/12"/>
</dbReference>
<name>A0A843TKD5_COLES</name>
<dbReference type="Pfam" id="PF00271">
    <property type="entry name" value="Helicase_C"/>
    <property type="match status" value="1"/>
</dbReference>
<accession>A0A843TKD5</accession>
<keyword evidence="8" id="KW-0833">Ubl conjugation pathway</keyword>
<evidence type="ECO:0000256" key="12">
    <source>
        <dbReference type="ARBA" id="ARBA00022840"/>
    </source>
</evidence>
<evidence type="ECO:0000256" key="8">
    <source>
        <dbReference type="ARBA" id="ARBA00022786"/>
    </source>
</evidence>
<dbReference type="Pfam" id="PF24638">
    <property type="entry name" value="KH_DEAH11_1st"/>
    <property type="match status" value="1"/>
</dbReference>
<dbReference type="Pfam" id="PF21010">
    <property type="entry name" value="HA2_C"/>
    <property type="match status" value="1"/>
</dbReference>
<dbReference type="FunFam" id="1.20.120.1750:FF:000020">
    <property type="entry name" value="ATP-dependent RNA helicase DEAH12 chloroplastic"/>
    <property type="match status" value="1"/>
</dbReference>
<keyword evidence="6" id="KW-0547">Nucleotide-binding</keyword>
<dbReference type="OrthoDB" id="10009520at2759"/>
<dbReference type="PROSITE" id="PS00518">
    <property type="entry name" value="ZF_RING_1"/>
    <property type="match status" value="1"/>
</dbReference>
<feature type="compositionally biased region" description="Low complexity" evidence="16">
    <location>
        <begin position="30"/>
        <end position="41"/>
    </location>
</feature>
<dbReference type="PROSITE" id="PS50089">
    <property type="entry name" value="ZF_RING_2"/>
    <property type="match status" value="1"/>
</dbReference>
<keyword evidence="7 14" id="KW-0863">Zinc-finger</keyword>
<keyword evidence="10" id="KW-0347">Helicase</keyword>
<dbReference type="InterPro" id="IPR013083">
    <property type="entry name" value="Znf_RING/FYVE/PHD"/>
</dbReference>
<dbReference type="FunFam" id="3.40.50.300:FF:002114">
    <property type="entry name" value="ATP-dependent RNA helicase DEAH12 chloroplastic"/>
    <property type="match status" value="1"/>
</dbReference>
<dbReference type="Proteomes" id="UP000652761">
    <property type="component" value="Unassembled WGS sequence"/>
</dbReference>
<evidence type="ECO:0000256" key="13">
    <source>
        <dbReference type="ARBA" id="ARBA00047984"/>
    </source>
</evidence>
<dbReference type="InterPro" id="IPR014001">
    <property type="entry name" value="Helicase_ATP-bd"/>
</dbReference>
<feature type="domain" description="Helicase ATP-binding" evidence="18">
    <location>
        <begin position="291"/>
        <end position="455"/>
    </location>
</feature>
<keyword evidence="4" id="KW-0479">Metal-binding</keyword>
<evidence type="ECO:0000259" key="18">
    <source>
        <dbReference type="PROSITE" id="PS51192"/>
    </source>
</evidence>
<dbReference type="Pfam" id="PF24475">
    <property type="entry name" value="RBD_DEAH11"/>
    <property type="match status" value="1"/>
</dbReference>
<dbReference type="InterPro" id="IPR027417">
    <property type="entry name" value="P-loop_NTPase"/>
</dbReference>
<keyword evidence="9" id="KW-0378">Hydrolase</keyword>
<evidence type="ECO:0000256" key="16">
    <source>
        <dbReference type="SAM" id="MobiDB-lite"/>
    </source>
</evidence>
<dbReference type="SUPFAM" id="SSF54928">
    <property type="entry name" value="RNA-binding domain, RBD"/>
    <property type="match status" value="1"/>
</dbReference>
<sequence>MAAYQRHHTGFHRTPAFHQKRPQSYGSHGRTQFQSLQWQRQRQQKPLPEVPHRPSQFVVLLERSGGRGHGGDALGDIPLGDVEDLIADCPAPAKSTSVYASGAVAASLLFSGWGDALDAVVYFWGRRLDGAHTMCPRVSSVPLGDNEREAEDRRLRALFAGHARGLLSCGAVRRCQQRMEELSSSIGKLSEAMRGHSRLAVFHERMARRKRLEAEREMVEQRLEEFQAGLCCILSRLGEPAEAAMCDEAGEAKVLRFQGQLDWSIIHRLMVRECRRLEQGLPIYSCRRKILKAVSSNQVVLLIGETGCGKSTQLVQFLADAGMTANGSVICTQPRKIAAISLSKRVGEECYGCFPDCFVTSNVTYASTKDFNSRVVFTTDHYFLQHCMDNKNLSGISYVIVDEAHERSLNTDLILALLKKQLLEKMDLRLIIMSATADANKLAEYFFDCSTLHVKGRSFPVEVKYVPDISADASLIQFSKCISGSCADYVLDVVKMVYRIHSMEEDGAILAFLTSQMEVEWACEKFQSSSAVVLPLHGKLSYEEQFRVYQNYTGKRKIIFSTNIAETSLTIPGVKFVVDSGLVKECRFEPSSGMNTLKVCRISQSSAKQRAGRAGRTNAGKCYRLYQESDFQSMTLHQEPEIRKVHLGISVLRILALGIKNVQEFDFVDAPSLKSVEAAIQNLVQLGAIVRTEGGFELTNTGCCLVKLGIEPRLGKMILNCHELQLSKEGVILAAVMTNASSIFFRVGSHEEKLKADRLKIPFCHRDGDLFTLLSVYKEWECIQESKNKWCCQNSINAKSMRRCQETVTDLVNCLFHELNIIVPMYWKWDAEESLEYDKLLKKVILSSLPGNVAMFTGCDQLGYEVALTGQHLQLHPSCSLLIYGEKPGWVVFGEILSTVKQYLICVTAIDPDCLHTIHPPPLFDVSYLEKKRMLRNVIIGVSHTVLRRLCGKANYNLQCLISRVQKTCLNARITIEVDFDRRVIQLYAPPNDVEKASSLINDALDYEIKCLRDECIEKCLFRGGPHVPPSKALFGAGAEIKHLELDRRYLTVEVYHPNALSLDDKEFLMMVDQYVSGIAGFHKQTSNGEVASDSGKWGKITFLSPEDAEKAVALLNNLEFHGSLLSVHPVKSVSGGDSITFPAVTAKVCWPRRPSKGVALIRCKSEDSHFIVEDCAHLIIGGNFVRCEVSTKSLGCVFMGGLNKHTTEDEILDALRSTTRRKIIDVHLLRGEAVDQPSVAACKEALLKEISPFMCAKLHLSHTCRVQVFEPEPKEYLMRALIVFDGSLHLEAAMALDHLNGMVLPGCQYWQKIQCQQVFRSSLSCPAYVYRVIGGQLDALLDKFNQQKGVWLNLEKKDNGLYRVRMSAKGTRTIAELRRPLEKLMKGKTVNHPALTPSVIQLLFSRDGVALMKSLEQESRTHILCDKQNLNIRIFGSSMEVAAVENKLVQTLVSLHENKQLEICLRGGNLPPNLMKEVVRRFGPDLEELKQQVQGANFLLNTRRHILSIQGSKEHRTKVEEIINDVVRSIDTGIQVEQRSETACAICLCDLEEPHQLEICGHLFCRGCLIEQFESAIRSRDGFPLCCSQEGCRSPVLLVDLRSLLTNDKLEELFRASVAAFVASSGGTYRFCPSPDCPGVYRVTELDAAAGLYACSVCLTETCTKCHLEYHPWVSCERYREFKDNPDVSLEEWRTGKTNVKDCPACGHTIEKTEGCNHIECRCGKHICWECLEQFESSDDCYAHLRLVHQPIV</sequence>
<feature type="domain" description="RING-type" evidence="20">
    <location>
        <begin position="1541"/>
        <end position="1749"/>
    </location>
</feature>
<comment type="catalytic activity">
    <reaction evidence="13">
        <text>ATP + H2O = ADP + phosphate + H(+)</text>
        <dbReference type="Rhea" id="RHEA:13065"/>
        <dbReference type="ChEBI" id="CHEBI:15377"/>
        <dbReference type="ChEBI" id="CHEBI:15378"/>
        <dbReference type="ChEBI" id="CHEBI:30616"/>
        <dbReference type="ChEBI" id="CHEBI:43474"/>
        <dbReference type="ChEBI" id="CHEBI:456216"/>
        <dbReference type="EC" id="3.6.4.13"/>
    </reaction>
</comment>
<dbReference type="InterPro" id="IPR011545">
    <property type="entry name" value="DEAD/DEAH_box_helicase_dom"/>
</dbReference>
<evidence type="ECO:0000259" key="20">
    <source>
        <dbReference type="PROSITE" id="PS51873"/>
    </source>
</evidence>
<dbReference type="Pfam" id="PF22191">
    <property type="entry name" value="IBR_1"/>
    <property type="match status" value="1"/>
</dbReference>
<evidence type="ECO:0000256" key="14">
    <source>
        <dbReference type="PROSITE-ProRule" id="PRU00175"/>
    </source>
</evidence>
<feature type="domain" description="Helicase C-terminal" evidence="19">
    <location>
        <begin position="492"/>
        <end position="658"/>
    </location>
</feature>
<dbReference type="PROSITE" id="PS51873">
    <property type="entry name" value="TRIAD"/>
    <property type="match status" value="1"/>
</dbReference>
<evidence type="ECO:0000256" key="11">
    <source>
        <dbReference type="ARBA" id="ARBA00022833"/>
    </source>
</evidence>
<dbReference type="InterPro" id="IPR056246">
    <property type="entry name" value="KH_DEAH11/12_1st"/>
</dbReference>
<reference evidence="21" key="1">
    <citation type="submission" date="2017-07" db="EMBL/GenBank/DDBJ databases">
        <title>Taro Niue Genome Assembly and Annotation.</title>
        <authorList>
            <person name="Atibalentja N."/>
            <person name="Keating K."/>
            <person name="Fields C.J."/>
        </authorList>
    </citation>
    <scope>NUCLEOTIDE SEQUENCE</scope>
    <source>
        <strain evidence="21">Niue_2</strain>
        <tissue evidence="21">Leaf</tissue>
    </source>
</reference>
<evidence type="ECO:0000256" key="7">
    <source>
        <dbReference type="ARBA" id="ARBA00022771"/>
    </source>
</evidence>
<dbReference type="PROSITE" id="PS00690">
    <property type="entry name" value="DEAH_ATP_HELICASE"/>
    <property type="match status" value="1"/>
</dbReference>
<gene>
    <name evidence="21" type="ORF">Taro_002839</name>
</gene>
<dbReference type="InterPro" id="IPR001841">
    <property type="entry name" value="Znf_RING"/>
</dbReference>
<dbReference type="InterPro" id="IPR035979">
    <property type="entry name" value="RBD_domain_sf"/>
</dbReference>
<dbReference type="CDD" id="cd22585">
    <property type="entry name" value="Rcat_RBR_DEAH12-like"/>
    <property type="match status" value="1"/>
</dbReference>
<dbReference type="PROSITE" id="PS51194">
    <property type="entry name" value="HELICASE_CTER"/>
    <property type="match status" value="1"/>
</dbReference>
<dbReference type="PROSITE" id="PS00028">
    <property type="entry name" value="ZINC_FINGER_C2H2_1"/>
    <property type="match status" value="1"/>
</dbReference>
<evidence type="ECO:0000256" key="5">
    <source>
        <dbReference type="ARBA" id="ARBA00022737"/>
    </source>
</evidence>
<dbReference type="SUPFAM" id="SSF57850">
    <property type="entry name" value="RING/U-box"/>
    <property type="match status" value="3"/>
</dbReference>
<dbReference type="InterPro" id="IPR001650">
    <property type="entry name" value="Helicase_C-like"/>
</dbReference>
<dbReference type="InterPro" id="IPR011709">
    <property type="entry name" value="DEAD-box_helicase_OB_fold"/>
</dbReference>
<dbReference type="CDD" id="cd20335">
    <property type="entry name" value="BRcat_RBR"/>
    <property type="match status" value="1"/>
</dbReference>
<keyword evidence="12" id="KW-0067">ATP-binding</keyword>
<evidence type="ECO:0000256" key="10">
    <source>
        <dbReference type="ARBA" id="ARBA00022806"/>
    </source>
</evidence>
<evidence type="ECO:0000313" key="22">
    <source>
        <dbReference type="Proteomes" id="UP000652761"/>
    </source>
</evidence>
<evidence type="ECO:0000259" key="17">
    <source>
        <dbReference type="PROSITE" id="PS50089"/>
    </source>
</evidence>
<evidence type="ECO:0000313" key="21">
    <source>
        <dbReference type="EMBL" id="MQL70537.1"/>
    </source>
</evidence>
<evidence type="ECO:0000259" key="19">
    <source>
        <dbReference type="PROSITE" id="PS51194"/>
    </source>
</evidence>
<dbReference type="InterPro" id="IPR056247">
    <property type="entry name" value="KH_DEAH11/12_2nd"/>
</dbReference>
<dbReference type="EMBL" id="NMUH01000071">
    <property type="protein sequence ID" value="MQL70537.1"/>
    <property type="molecule type" value="Genomic_DNA"/>
</dbReference>
<dbReference type="Pfam" id="PF00270">
    <property type="entry name" value="DEAD"/>
    <property type="match status" value="1"/>
</dbReference>
<dbReference type="SMART" id="SM00647">
    <property type="entry name" value="IBR"/>
    <property type="match status" value="2"/>
</dbReference>
<dbReference type="InterPro" id="IPR056245">
    <property type="entry name" value="KH_DEAH11/12"/>
</dbReference>
<dbReference type="Pfam" id="PF24641">
    <property type="entry name" value="KH_DEAH11_2nd"/>
    <property type="match status" value="1"/>
</dbReference>
<dbReference type="Gene3D" id="3.40.50.300">
    <property type="entry name" value="P-loop containing nucleotide triphosphate hydrolases"/>
    <property type="match status" value="2"/>
</dbReference>
<dbReference type="GO" id="GO:0005524">
    <property type="term" value="F:ATP binding"/>
    <property type="evidence" value="ECO:0007669"/>
    <property type="project" value="UniProtKB-KW"/>
</dbReference>
<dbReference type="InterPro" id="IPR013087">
    <property type="entry name" value="Znf_C2H2_type"/>
</dbReference>
<dbReference type="InterPro" id="IPR007502">
    <property type="entry name" value="Helicase-assoc_dom"/>
</dbReference>
<dbReference type="GO" id="GO:0016787">
    <property type="term" value="F:hydrolase activity"/>
    <property type="evidence" value="ECO:0007669"/>
    <property type="project" value="UniProtKB-KW"/>
</dbReference>
<evidence type="ECO:0000256" key="9">
    <source>
        <dbReference type="ARBA" id="ARBA00022801"/>
    </source>
</evidence>
<comment type="caution">
    <text evidence="21">The sequence shown here is derived from an EMBL/GenBank/DDBJ whole genome shotgun (WGS) entry which is preliminary data.</text>
</comment>
<evidence type="ECO:0000256" key="4">
    <source>
        <dbReference type="ARBA" id="ARBA00022723"/>
    </source>
</evidence>
<dbReference type="SMART" id="SM00847">
    <property type="entry name" value="HA2"/>
    <property type="match status" value="1"/>
</dbReference>
<evidence type="ECO:0000256" key="2">
    <source>
        <dbReference type="ARBA" id="ARBA00012552"/>
    </source>
</evidence>
<keyword evidence="22" id="KW-1185">Reference proteome</keyword>
<organism evidence="21 22">
    <name type="scientific">Colocasia esculenta</name>
    <name type="common">Wild taro</name>
    <name type="synonym">Arum esculentum</name>
    <dbReference type="NCBI Taxonomy" id="4460"/>
    <lineage>
        <taxon>Eukaryota</taxon>
        <taxon>Viridiplantae</taxon>
        <taxon>Streptophyta</taxon>
        <taxon>Embryophyta</taxon>
        <taxon>Tracheophyta</taxon>
        <taxon>Spermatophyta</taxon>
        <taxon>Magnoliopsida</taxon>
        <taxon>Liliopsida</taxon>
        <taxon>Araceae</taxon>
        <taxon>Aroideae</taxon>
        <taxon>Colocasieae</taxon>
        <taxon>Colocasia</taxon>
    </lineage>
</organism>
<evidence type="ECO:0000256" key="3">
    <source>
        <dbReference type="ARBA" id="ARBA00022679"/>
    </source>
</evidence>
<dbReference type="InterPro" id="IPR056248">
    <property type="entry name" value="RBD_DEAH11/12"/>
</dbReference>
<dbReference type="GO" id="GO:0008270">
    <property type="term" value="F:zinc ion binding"/>
    <property type="evidence" value="ECO:0007669"/>
    <property type="project" value="UniProtKB-KW"/>
</dbReference>